<dbReference type="InterPro" id="IPR036259">
    <property type="entry name" value="MFS_trans_sf"/>
</dbReference>
<dbReference type="EMBL" id="LFIW01001088">
    <property type="protein sequence ID" value="KZL83672.1"/>
    <property type="molecule type" value="Genomic_DNA"/>
</dbReference>
<keyword evidence="3" id="KW-1185">Reference proteome</keyword>
<keyword evidence="1" id="KW-1133">Transmembrane helix</keyword>
<accession>A0A161Y2Q1</accession>
<dbReference type="Proteomes" id="UP000076584">
    <property type="component" value="Unassembled WGS sequence"/>
</dbReference>
<protein>
    <submittedName>
        <fullName evidence="2">Oligopeptide transporter</fullName>
    </submittedName>
</protein>
<evidence type="ECO:0000256" key="1">
    <source>
        <dbReference type="SAM" id="Phobius"/>
    </source>
</evidence>
<evidence type="ECO:0000313" key="3">
    <source>
        <dbReference type="Proteomes" id="UP000076584"/>
    </source>
</evidence>
<sequence>LNMLFSTQFHLAYIQIMSNLISQAGQTRLGGIANDTIVWVQMPVWFILAIAEILGYATISEIAYEQALKGMKSVVQAVTQLTVGLAAVLGIALSPITKDPTLVVLYSVIAGLTVVAAFPFWLDFRTLDVGP</sequence>
<organism evidence="2 3">
    <name type="scientific">Colletotrichum incanum</name>
    <name type="common">Soybean anthracnose fungus</name>
    <dbReference type="NCBI Taxonomy" id="1573173"/>
    <lineage>
        <taxon>Eukaryota</taxon>
        <taxon>Fungi</taxon>
        <taxon>Dikarya</taxon>
        <taxon>Ascomycota</taxon>
        <taxon>Pezizomycotina</taxon>
        <taxon>Sordariomycetes</taxon>
        <taxon>Hypocreomycetidae</taxon>
        <taxon>Glomerellales</taxon>
        <taxon>Glomerellaceae</taxon>
        <taxon>Colletotrichum</taxon>
        <taxon>Colletotrichum spaethianum species complex</taxon>
    </lineage>
</organism>
<gene>
    <name evidence="2" type="ORF">CI238_06389</name>
</gene>
<dbReference type="AlphaFoldDB" id="A0A161Y2Q1"/>
<proteinExistence type="predicted"/>
<comment type="caution">
    <text evidence="2">The sequence shown here is derived from an EMBL/GenBank/DDBJ whole genome shotgun (WGS) entry which is preliminary data.</text>
</comment>
<feature type="transmembrane region" description="Helical" evidence="1">
    <location>
        <begin position="44"/>
        <end position="62"/>
    </location>
</feature>
<reference evidence="2 3" key="1">
    <citation type="submission" date="2015-06" db="EMBL/GenBank/DDBJ databases">
        <title>Survival trade-offs in plant roots during colonization by closely related pathogenic and mutualistic fungi.</title>
        <authorList>
            <person name="Hacquard S."/>
            <person name="Kracher B."/>
            <person name="Hiruma K."/>
            <person name="Weinman A."/>
            <person name="Muench P."/>
            <person name="Garrido Oter R."/>
            <person name="Ver Loren van Themaat E."/>
            <person name="Dallerey J.-F."/>
            <person name="Damm U."/>
            <person name="Henrissat B."/>
            <person name="Lespinet O."/>
            <person name="Thon M."/>
            <person name="Kemen E."/>
            <person name="McHardy A.C."/>
            <person name="Schulze-Lefert P."/>
            <person name="O'Connell R.J."/>
        </authorList>
    </citation>
    <scope>NUCLEOTIDE SEQUENCE [LARGE SCALE GENOMIC DNA]</scope>
    <source>
        <strain evidence="2 3">MAFF 238704</strain>
    </source>
</reference>
<feature type="transmembrane region" description="Helical" evidence="1">
    <location>
        <begin position="74"/>
        <end position="96"/>
    </location>
</feature>
<feature type="non-terminal residue" evidence="2">
    <location>
        <position position="1"/>
    </location>
</feature>
<keyword evidence="1" id="KW-0812">Transmembrane</keyword>
<evidence type="ECO:0000313" key="2">
    <source>
        <dbReference type="EMBL" id="KZL83672.1"/>
    </source>
</evidence>
<name>A0A161Y2Q1_COLIC</name>
<keyword evidence="1" id="KW-0472">Membrane</keyword>
<dbReference type="Gene3D" id="1.20.1250.20">
    <property type="entry name" value="MFS general substrate transporter like domains"/>
    <property type="match status" value="1"/>
</dbReference>
<feature type="transmembrane region" description="Helical" evidence="1">
    <location>
        <begin position="102"/>
        <end position="122"/>
    </location>
</feature>